<feature type="domain" description="Hda lid" evidence="2">
    <location>
        <begin position="169"/>
        <end position="233"/>
    </location>
</feature>
<sequence>MSLPLQLPLGVQLRDDATFANYYAGRNEALVNMLDVERYPAGVTPEQFIYLYGSPGVGCSHLLQAACHQADAMGQRSIYLPMKELADYPPRLLEGIESLRLVCIDDISAIAGDRAWEEAFFHLFNKLREKGHRLLVAAEVAPRQLNICLPDLVSRMSWGMVFHVEPLTDQEKIMALRLRAHLRGMDMSDEVARYILHRGSRDMQYLFDVLGRLDGATLRAKRKLSVPFVKQVMGW</sequence>
<dbReference type="NCBIfam" id="TIGR03420">
    <property type="entry name" value="DnaA_homol_Hda"/>
    <property type="match status" value="1"/>
</dbReference>
<evidence type="ECO:0000313" key="3">
    <source>
        <dbReference type="EMBL" id="GAA4649100.1"/>
    </source>
</evidence>
<evidence type="ECO:0000313" key="4">
    <source>
        <dbReference type="Proteomes" id="UP001500604"/>
    </source>
</evidence>
<accession>A0ABP8V1Z9</accession>
<reference evidence="4" key="1">
    <citation type="journal article" date="2019" name="Int. J. Syst. Evol. Microbiol.">
        <title>The Global Catalogue of Microorganisms (GCM) 10K type strain sequencing project: providing services to taxonomists for standard genome sequencing and annotation.</title>
        <authorList>
            <consortium name="The Broad Institute Genomics Platform"/>
            <consortium name="The Broad Institute Genome Sequencing Center for Infectious Disease"/>
            <person name="Wu L."/>
            <person name="Ma J."/>
        </authorList>
    </citation>
    <scope>NUCLEOTIDE SEQUENCE [LARGE SCALE GENOMIC DNA]</scope>
    <source>
        <strain evidence="4">JCM 17805</strain>
    </source>
</reference>
<dbReference type="RefSeq" id="WP_345194863.1">
    <property type="nucleotide sequence ID" value="NZ_BAABFL010000121.1"/>
</dbReference>
<proteinExistence type="predicted"/>
<dbReference type="InterPro" id="IPR013317">
    <property type="entry name" value="DnaA_dom"/>
</dbReference>
<dbReference type="EMBL" id="BAABFL010000121">
    <property type="protein sequence ID" value="GAA4649100.1"/>
    <property type="molecule type" value="Genomic_DNA"/>
</dbReference>
<dbReference type="PANTHER" id="PTHR30050">
    <property type="entry name" value="CHROMOSOMAL REPLICATION INITIATOR PROTEIN DNAA"/>
    <property type="match status" value="1"/>
</dbReference>
<dbReference type="InterPro" id="IPR017788">
    <property type="entry name" value="Hda"/>
</dbReference>
<dbReference type="Pfam" id="PF22688">
    <property type="entry name" value="Hda_lid"/>
    <property type="match status" value="1"/>
</dbReference>
<gene>
    <name evidence="3" type="primary">hda</name>
    <name evidence="3" type="ORF">GCM10023116_13740</name>
</gene>
<dbReference type="InterPro" id="IPR027417">
    <property type="entry name" value="P-loop_NTPase"/>
</dbReference>
<dbReference type="Proteomes" id="UP001500604">
    <property type="component" value="Unassembled WGS sequence"/>
</dbReference>
<name>A0ABP8V1Z9_9GAMM</name>
<comment type="caution">
    <text evidence="3">The sequence shown here is derived from an EMBL/GenBank/DDBJ whole genome shotgun (WGS) entry which is preliminary data.</text>
</comment>
<dbReference type="Gene3D" id="1.10.8.60">
    <property type="match status" value="1"/>
</dbReference>
<evidence type="ECO:0000259" key="1">
    <source>
        <dbReference type="Pfam" id="PF00308"/>
    </source>
</evidence>
<evidence type="ECO:0000259" key="2">
    <source>
        <dbReference type="Pfam" id="PF22688"/>
    </source>
</evidence>
<organism evidence="3 4">
    <name type="scientific">Kistimonas scapharcae</name>
    <dbReference type="NCBI Taxonomy" id="1036133"/>
    <lineage>
        <taxon>Bacteria</taxon>
        <taxon>Pseudomonadati</taxon>
        <taxon>Pseudomonadota</taxon>
        <taxon>Gammaproteobacteria</taxon>
        <taxon>Oceanospirillales</taxon>
        <taxon>Endozoicomonadaceae</taxon>
        <taxon>Kistimonas</taxon>
    </lineage>
</organism>
<dbReference type="InterPro" id="IPR055199">
    <property type="entry name" value="Hda_lid"/>
</dbReference>
<keyword evidence="4" id="KW-1185">Reference proteome</keyword>
<feature type="domain" description="Chromosomal replication initiator protein DnaA ATPAse" evidence="1">
    <location>
        <begin position="16"/>
        <end position="161"/>
    </location>
</feature>
<dbReference type="SUPFAM" id="SSF52540">
    <property type="entry name" value="P-loop containing nucleoside triphosphate hydrolases"/>
    <property type="match status" value="1"/>
</dbReference>
<dbReference type="PANTHER" id="PTHR30050:SF5">
    <property type="entry name" value="DNAA REGULATORY INACTIVATOR HDA"/>
    <property type="match status" value="1"/>
</dbReference>
<dbReference type="Gene3D" id="3.40.50.300">
    <property type="entry name" value="P-loop containing nucleotide triphosphate hydrolases"/>
    <property type="match status" value="1"/>
</dbReference>
<dbReference type="Pfam" id="PF00308">
    <property type="entry name" value="Bac_DnaA"/>
    <property type="match status" value="1"/>
</dbReference>
<protein>
    <submittedName>
        <fullName evidence="3">DnaA regulatory inactivator Hda</fullName>
    </submittedName>
</protein>